<dbReference type="PANTHER" id="PTHR23320:SF72">
    <property type="entry name" value="MEMBRANE-SPANNING 4-DOMAINS SUBFAMILY A MEMBER 12"/>
    <property type="match status" value="1"/>
</dbReference>
<reference evidence="8" key="3">
    <citation type="submission" date="2025-09" db="UniProtKB">
        <authorList>
            <consortium name="Ensembl"/>
        </authorList>
    </citation>
    <scope>IDENTIFICATION</scope>
    <source>
        <strain evidence="8">Thoroughbred</strain>
    </source>
</reference>
<feature type="transmembrane region" description="Helical" evidence="7">
    <location>
        <begin position="158"/>
        <end position="177"/>
    </location>
</feature>
<gene>
    <name evidence="8" type="primary">MS4A12</name>
</gene>
<sequence length="262" mass="27735">MFSKPTTQPGVYGTTPNPYIANNSMAPGSQQPLSFIIPRNQPQSGQPPFITSPEIRTNNQQGQGNVLMVNPATVTATTNFKEEGKTLGAIQIVIGLMHIGFGVILGLISAIYGGVWNFASSTFVSGYPFWGGISFIITGTLSVSGSKHLSLCLIKGSLGMNIVSAIFALTGVILLLVDVSINGLPTQDFWAVLSGKGISAILIIFSLLEFCITCTTAHFAMQEIAKWSVLTIPNVYATSPLTPGFASAPPRSDGHPANIIQY</sequence>
<evidence type="ECO:0000256" key="1">
    <source>
        <dbReference type="ARBA" id="ARBA00004141"/>
    </source>
</evidence>
<comment type="subcellular location">
    <subcellularLocation>
        <location evidence="1">Membrane</location>
        <topology evidence="1">Multi-pass membrane protein</topology>
    </subcellularLocation>
</comment>
<feature type="transmembrane region" description="Helical" evidence="7">
    <location>
        <begin position="89"/>
        <end position="115"/>
    </location>
</feature>
<protein>
    <submittedName>
        <fullName evidence="8">Membrane spanning 4-domains A12</fullName>
    </submittedName>
</protein>
<organism evidence="8 9">
    <name type="scientific">Equus caballus</name>
    <name type="common">Horse</name>
    <dbReference type="NCBI Taxonomy" id="9796"/>
    <lineage>
        <taxon>Eukaryota</taxon>
        <taxon>Metazoa</taxon>
        <taxon>Chordata</taxon>
        <taxon>Craniata</taxon>
        <taxon>Vertebrata</taxon>
        <taxon>Euteleostomi</taxon>
        <taxon>Mammalia</taxon>
        <taxon>Eutheria</taxon>
        <taxon>Laurasiatheria</taxon>
        <taxon>Perissodactyla</taxon>
        <taxon>Equidae</taxon>
        <taxon>Equus</taxon>
    </lineage>
</organism>
<keyword evidence="5 7" id="KW-0472">Membrane</keyword>
<evidence type="ECO:0000313" key="8">
    <source>
        <dbReference type="Ensembl" id="ENSECAP00000071136.1"/>
    </source>
</evidence>
<comment type="similarity">
    <text evidence="2">Belongs to the MS4A family.</text>
</comment>
<accession>A0A9L0S8F4</accession>
<evidence type="ECO:0000256" key="7">
    <source>
        <dbReference type="SAM" id="Phobius"/>
    </source>
</evidence>
<dbReference type="OrthoDB" id="8951938at2759"/>
<evidence type="ECO:0000256" key="6">
    <source>
        <dbReference type="SAM" id="MobiDB-lite"/>
    </source>
</evidence>
<proteinExistence type="inferred from homology"/>
<dbReference type="AlphaFoldDB" id="A0A9L0S8F4"/>
<keyword evidence="9" id="KW-1185">Reference proteome</keyword>
<evidence type="ECO:0000256" key="4">
    <source>
        <dbReference type="ARBA" id="ARBA00022989"/>
    </source>
</evidence>
<reference evidence="8" key="2">
    <citation type="submission" date="2025-08" db="UniProtKB">
        <authorList>
            <consortium name="Ensembl"/>
        </authorList>
    </citation>
    <scope>IDENTIFICATION</scope>
    <source>
        <strain evidence="8">Thoroughbred</strain>
    </source>
</reference>
<dbReference type="InterPro" id="IPR030417">
    <property type="entry name" value="MS4A"/>
</dbReference>
<evidence type="ECO:0000313" key="9">
    <source>
        <dbReference type="Proteomes" id="UP000002281"/>
    </source>
</evidence>
<name>A0A9L0S8F4_HORSE</name>
<dbReference type="Ensembl" id="ENSECAT00000134068.1">
    <property type="protein sequence ID" value="ENSECAP00000071136.1"/>
    <property type="gene ID" value="ENSECAG00000040765.2"/>
</dbReference>
<dbReference type="Pfam" id="PF04103">
    <property type="entry name" value="CD20"/>
    <property type="match status" value="1"/>
</dbReference>
<dbReference type="GO" id="GO:0005886">
    <property type="term" value="C:plasma membrane"/>
    <property type="evidence" value="ECO:0000318"/>
    <property type="project" value="GO_Central"/>
</dbReference>
<evidence type="ECO:0000256" key="3">
    <source>
        <dbReference type="ARBA" id="ARBA00022692"/>
    </source>
</evidence>
<feature type="transmembrane region" description="Helical" evidence="7">
    <location>
        <begin position="127"/>
        <end position="146"/>
    </location>
</feature>
<feature type="region of interest" description="Disordered" evidence="6">
    <location>
        <begin position="1"/>
        <end position="24"/>
    </location>
</feature>
<dbReference type="InterPro" id="IPR007237">
    <property type="entry name" value="CD20-like"/>
</dbReference>
<keyword evidence="3 7" id="KW-0812">Transmembrane</keyword>
<keyword evidence="4 7" id="KW-1133">Transmembrane helix</keyword>
<evidence type="ECO:0000256" key="5">
    <source>
        <dbReference type="ARBA" id="ARBA00023136"/>
    </source>
</evidence>
<dbReference type="GO" id="GO:0007166">
    <property type="term" value="P:cell surface receptor signaling pathway"/>
    <property type="evidence" value="ECO:0000318"/>
    <property type="project" value="GO_Central"/>
</dbReference>
<reference evidence="8 9" key="1">
    <citation type="journal article" date="2009" name="Science">
        <title>Genome sequence, comparative analysis, and population genetics of the domestic horse.</title>
        <authorList>
            <consortium name="Broad Institute Genome Sequencing Platform"/>
            <consortium name="Broad Institute Whole Genome Assembly Team"/>
            <person name="Wade C.M."/>
            <person name="Giulotto E."/>
            <person name="Sigurdsson S."/>
            <person name="Zoli M."/>
            <person name="Gnerre S."/>
            <person name="Imsland F."/>
            <person name="Lear T.L."/>
            <person name="Adelson D.L."/>
            <person name="Bailey E."/>
            <person name="Bellone R.R."/>
            <person name="Bloecker H."/>
            <person name="Distl O."/>
            <person name="Edgar R.C."/>
            <person name="Garber M."/>
            <person name="Leeb T."/>
            <person name="Mauceli E."/>
            <person name="MacLeod J.N."/>
            <person name="Penedo M.C.T."/>
            <person name="Raison J.M."/>
            <person name="Sharpe T."/>
            <person name="Vogel J."/>
            <person name="Andersson L."/>
            <person name="Antczak D.F."/>
            <person name="Biagi T."/>
            <person name="Binns M.M."/>
            <person name="Chowdhary B.P."/>
            <person name="Coleman S.J."/>
            <person name="Della Valle G."/>
            <person name="Fryc S."/>
            <person name="Guerin G."/>
            <person name="Hasegawa T."/>
            <person name="Hill E.W."/>
            <person name="Jurka J."/>
            <person name="Kiialainen A."/>
            <person name="Lindgren G."/>
            <person name="Liu J."/>
            <person name="Magnani E."/>
            <person name="Mickelson J.R."/>
            <person name="Murray J."/>
            <person name="Nergadze S.G."/>
            <person name="Onofrio R."/>
            <person name="Pedroni S."/>
            <person name="Piras M.F."/>
            <person name="Raudsepp T."/>
            <person name="Rocchi M."/>
            <person name="Roeed K.H."/>
            <person name="Ryder O.A."/>
            <person name="Searle S."/>
            <person name="Skow L."/>
            <person name="Swinburne J.E."/>
            <person name="Syvaenen A.C."/>
            <person name="Tozaki T."/>
            <person name="Valberg S.J."/>
            <person name="Vaudin M."/>
            <person name="White J.R."/>
            <person name="Zody M.C."/>
            <person name="Lander E.S."/>
            <person name="Lindblad-Toh K."/>
        </authorList>
    </citation>
    <scope>NUCLEOTIDE SEQUENCE [LARGE SCALE GENOMIC DNA]</scope>
    <source>
        <strain evidence="8 9">Thoroughbred</strain>
    </source>
</reference>
<evidence type="ECO:0000256" key="2">
    <source>
        <dbReference type="ARBA" id="ARBA00009565"/>
    </source>
</evidence>
<dbReference type="Proteomes" id="UP000002281">
    <property type="component" value="Chromosome 12"/>
</dbReference>
<dbReference type="PANTHER" id="PTHR23320">
    <property type="entry name" value="MEMBRANE-SPANNING 4-DOMAINS SUBFAMILY A MS4A -RELATED"/>
    <property type="match status" value="1"/>
</dbReference>
<dbReference type="GeneTree" id="ENSGT00940000162443"/>
<feature type="transmembrane region" description="Helical" evidence="7">
    <location>
        <begin position="197"/>
        <end position="220"/>
    </location>
</feature>